<name>A0A7W6CR54_9HYPH</name>
<dbReference type="PANTHER" id="PTHR30441">
    <property type="entry name" value="DUF748 DOMAIN-CONTAINING PROTEIN"/>
    <property type="match status" value="1"/>
</dbReference>
<dbReference type="GO" id="GO:0005886">
    <property type="term" value="C:plasma membrane"/>
    <property type="evidence" value="ECO:0007669"/>
    <property type="project" value="TreeGrafter"/>
</dbReference>
<evidence type="ECO:0000313" key="3">
    <source>
        <dbReference type="Proteomes" id="UP000582090"/>
    </source>
</evidence>
<keyword evidence="3" id="KW-1185">Reference proteome</keyword>
<dbReference type="GO" id="GO:0090313">
    <property type="term" value="P:regulation of protein targeting to membrane"/>
    <property type="evidence" value="ECO:0007669"/>
    <property type="project" value="TreeGrafter"/>
</dbReference>
<evidence type="ECO:0000313" key="2">
    <source>
        <dbReference type="EMBL" id="MBB3964679.1"/>
    </source>
</evidence>
<dbReference type="Pfam" id="PF05170">
    <property type="entry name" value="AsmA"/>
    <property type="match status" value="1"/>
</dbReference>
<dbReference type="EMBL" id="JACIDW010000005">
    <property type="protein sequence ID" value="MBB3964679.1"/>
    <property type="molecule type" value="Genomic_DNA"/>
</dbReference>
<dbReference type="RefSeq" id="WP_183900303.1">
    <property type="nucleotide sequence ID" value="NZ_JACIDW010000005.1"/>
</dbReference>
<sequence>MGTSRPPPWRIKIRPVNRWLPGVARVATISLLVFLAVFVSLRVAGPYVISTGLVRSGMEDSLSRWTGYSAEISGRPVIEFWPTPRITINKITVRQKDGDNKLFGTIESISAEFSLIDAFRGKASFHDFNILRPNLLLTRERDGTIDWTDEGQLAQAIIGAREQNGEETLDAALDADIGTITVEDGTLDVADVASGKTYRFDSVTADIGWPRLSSPLTAVLIARMNGLDIKLDFSSRSPLLAFGGKNAPLKAALTSTLVTAKFDGVANIARLFNLQGSMSLGIPDLPALLTWAGQALPDAATLKAFSIDSDVISAANGFRFDNVSLGMNGSSARGAMDVSFMPGKRPKLGGTLAFDQINFKSLFDAFVVRLAAGEDRGAPEGGALQALDIDLRLSARQADLVPFKLSNVGASIIVSSNEARFDIGDSQFEGGALTAYIAAKRGDFDGGGKLQMSIRGADFAGLIERLNLQGPLPLTTGSLDLAVSTALPIWKAGPADVTGNIRFRAQAGSLPGFDSDAVRSEAAKADFFSLNAVSHRAFAFDRFDIEADLDDGAAQIRRGLIEGPKETITLSGVIPYKSGGLALSGKIAATDPANDAAFPALPFFVGGSWPDPVLSALPGNQQKQQQQGATK</sequence>
<dbReference type="PANTHER" id="PTHR30441:SF4">
    <property type="entry name" value="PROTEIN ASMA"/>
    <property type="match status" value="1"/>
</dbReference>
<dbReference type="Proteomes" id="UP000582090">
    <property type="component" value="Unassembled WGS sequence"/>
</dbReference>
<gene>
    <name evidence="2" type="ORF">GGQ67_002340</name>
</gene>
<proteinExistence type="predicted"/>
<accession>A0A7W6CR54</accession>
<evidence type="ECO:0000259" key="1">
    <source>
        <dbReference type="Pfam" id="PF05170"/>
    </source>
</evidence>
<feature type="domain" description="AsmA" evidence="1">
    <location>
        <begin position="25"/>
        <end position="198"/>
    </location>
</feature>
<organism evidence="2 3">
    <name type="scientific">Rhizobium metallidurans</name>
    <dbReference type="NCBI Taxonomy" id="1265931"/>
    <lineage>
        <taxon>Bacteria</taxon>
        <taxon>Pseudomonadati</taxon>
        <taxon>Pseudomonadota</taxon>
        <taxon>Alphaproteobacteria</taxon>
        <taxon>Hyphomicrobiales</taxon>
        <taxon>Rhizobiaceae</taxon>
        <taxon>Rhizobium/Agrobacterium group</taxon>
        <taxon>Rhizobium</taxon>
    </lineage>
</organism>
<dbReference type="AlphaFoldDB" id="A0A7W6CR54"/>
<comment type="caution">
    <text evidence="2">The sequence shown here is derived from an EMBL/GenBank/DDBJ whole genome shotgun (WGS) entry which is preliminary data.</text>
</comment>
<reference evidence="2 3" key="1">
    <citation type="submission" date="2020-08" db="EMBL/GenBank/DDBJ databases">
        <title>Genomic Encyclopedia of Type Strains, Phase IV (KMG-IV): sequencing the most valuable type-strain genomes for metagenomic binning, comparative biology and taxonomic classification.</title>
        <authorList>
            <person name="Goeker M."/>
        </authorList>
    </citation>
    <scope>NUCLEOTIDE SEQUENCE [LARGE SCALE GENOMIC DNA]</scope>
    <source>
        <strain evidence="2 3">DSM 26575</strain>
    </source>
</reference>
<protein>
    <submittedName>
        <fullName evidence="2">AsmA protein</fullName>
    </submittedName>
</protein>
<dbReference type="InterPro" id="IPR007844">
    <property type="entry name" value="AsmA"/>
</dbReference>
<dbReference type="InterPro" id="IPR052894">
    <property type="entry name" value="AsmA-related"/>
</dbReference>